<feature type="transmembrane region" description="Helical" evidence="6">
    <location>
        <begin position="358"/>
        <end position="379"/>
    </location>
</feature>
<proteinExistence type="predicted"/>
<evidence type="ECO:0000313" key="8">
    <source>
        <dbReference type="EMBL" id="MFC0812540.1"/>
    </source>
</evidence>
<dbReference type="EMBL" id="JBHMQU010000047">
    <property type="protein sequence ID" value="MFC0812540.1"/>
    <property type="molecule type" value="Genomic_DNA"/>
</dbReference>
<evidence type="ECO:0000256" key="3">
    <source>
        <dbReference type="ARBA" id="ARBA00022692"/>
    </source>
</evidence>
<feature type="transmembrane region" description="Helical" evidence="6">
    <location>
        <begin position="21"/>
        <end position="42"/>
    </location>
</feature>
<keyword evidence="4 6" id="KW-1133">Transmembrane helix</keyword>
<evidence type="ECO:0000256" key="1">
    <source>
        <dbReference type="ARBA" id="ARBA00004651"/>
    </source>
</evidence>
<name>A0ABV6T5M5_9RHOB</name>
<feature type="transmembrane region" description="Helical" evidence="6">
    <location>
        <begin position="186"/>
        <end position="210"/>
    </location>
</feature>
<evidence type="ECO:0000256" key="2">
    <source>
        <dbReference type="ARBA" id="ARBA00022475"/>
    </source>
</evidence>
<keyword evidence="9" id="KW-1185">Reference proteome</keyword>
<evidence type="ECO:0000256" key="4">
    <source>
        <dbReference type="ARBA" id="ARBA00022989"/>
    </source>
</evidence>
<sequence>MLRGIAFVARRELTLIARHPALALLTTILPLVLLALLAAVFLQGTPTGLPVAVVDLDRTETSRSLSRLLDATPELVTRPALGLAEASDAIRRGEARATVLIPAEFERDLLDRRRPEVVLFYDNQHMTAGAVAARGARSAINGFTAGAQIGMLRAQGAAPRAVAALVQPIPIQIHPLFNPAFSYIDFLLSALVPALVQIMAAAAVTFALALDFARPSPDAPSPFPALLAAGGGVVPVMLGKLIPYALIFGTVIALADLVLFGILGVPLRGSVAILAAGTALFIFSALLFGAVAFSLARDFGSAISFVAMVMAPAFGYMGIGFPRDAMPPFAQVWSSVLPGTWYLELRIDQTLRATPVDLALTPLLALLAIVAVLAAGLVARMGVLGRRAAAVAAAPPGPAPVPAAVTPEGRA</sequence>
<keyword evidence="2" id="KW-1003">Cell membrane</keyword>
<accession>A0ABV6T5M5</accession>
<gene>
    <name evidence="8" type="ORF">ACFHYO_10510</name>
</gene>
<reference evidence="8 9" key="1">
    <citation type="submission" date="2024-09" db="EMBL/GenBank/DDBJ databases">
        <authorList>
            <person name="Sun Q."/>
            <person name="Mori K."/>
        </authorList>
    </citation>
    <scope>NUCLEOTIDE SEQUENCE [LARGE SCALE GENOMIC DNA]</scope>
    <source>
        <strain evidence="8 9">KCTC 42086</strain>
    </source>
</reference>
<dbReference type="PANTHER" id="PTHR30294">
    <property type="entry name" value="MEMBRANE COMPONENT OF ABC TRANSPORTER YHHJ-RELATED"/>
    <property type="match status" value="1"/>
</dbReference>
<feature type="transmembrane region" description="Helical" evidence="6">
    <location>
        <begin position="272"/>
        <end position="293"/>
    </location>
</feature>
<feature type="transmembrane region" description="Helical" evidence="6">
    <location>
        <begin position="299"/>
        <end position="319"/>
    </location>
</feature>
<dbReference type="PANTHER" id="PTHR30294:SF47">
    <property type="entry name" value="INNER MEMBRANE TRANSPORT PERMEASE YHHJ"/>
    <property type="match status" value="1"/>
</dbReference>
<dbReference type="InterPro" id="IPR051449">
    <property type="entry name" value="ABC-2_transporter_component"/>
</dbReference>
<dbReference type="Pfam" id="PF12698">
    <property type="entry name" value="ABC2_membrane_3"/>
    <property type="match status" value="1"/>
</dbReference>
<feature type="domain" description="ABC-2 type transporter transmembrane" evidence="7">
    <location>
        <begin position="25"/>
        <end position="375"/>
    </location>
</feature>
<evidence type="ECO:0000256" key="5">
    <source>
        <dbReference type="ARBA" id="ARBA00023136"/>
    </source>
</evidence>
<evidence type="ECO:0000256" key="6">
    <source>
        <dbReference type="SAM" id="Phobius"/>
    </source>
</evidence>
<keyword evidence="5 6" id="KW-0472">Membrane</keyword>
<evidence type="ECO:0000313" key="9">
    <source>
        <dbReference type="Proteomes" id="UP001589920"/>
    </source>
</evidence>
<comment type="subcellular location">
    <subcellularLocation>
        <location evidence="1">Cell membrane</location>
        <topology evidence="1">Multi-pass membrane protein</topology>
    </subcellularLocation>
</comment>
<comment type="caution">
    <text evidence="8">The sequence shown here is derived from an EMBL/GenBank/DDBJ whole genome shotgun (WGS) entry which is preliminary data.</text>
</comment>
<protein>
    <submittedName>
        <fullName evidence="8">ABC transporter permease</fullName>
    </submittedName>
</protein>
<dbReference type="Proteomes" id="UP001589920">
    <property type="component" value="Unassembled WGS sequence"/>
</dbReference>
<organism evidence="8 9">
    <name type="scientific">Paracoccus panacisoli</name>
    <dbReference type="NCBI Taxonomy" id="1510163"/>
    <lineage>
        <taxon>Bacteria</taxon>
        <taxon>Pseudomonadati</taxon>
        <taxon>Pseudomonadota</taxon>
        <taxon>Alphaproteobacteria</taxon>
        <taxon>Rhodobacterales</taxon>
        <taxon>Paracoccaceae</taxon>
        <taxon>Paracoccus</taxon>
    </lineage>
</organism>
<dbReference type="InterPro" id="IPR013525">
    <property type="entry name" value="ABC2_TM"/>
</dbReference>
<keyword evidence="3 6" id="KW-0812">Transmembrane</keyword>
<evidence type="ECO:0000259" key="7">
    <source>
        <dbReference type="Pfam" id="PF12698"/>
    </source>
</evidence>
<dbReference type="Gene3D" id="3.40.1710.10">
    <property type="entry name" value="abc type-2 transporter like domain"/>
    <property type="match status" value="1"/>
</dbReference>
<feature type="transmembrane region" description="Helical" evidence="6">
    <location>
        <begin position="244"/>
        <end position="265"/>
    </location>
</feature>
<dbReference type="RefSeq" id="WP_394320292.1">
    <property type="nucleotide sequence ID" value="NZ_JBHMQU010000047.1"/>
</dbReference>